<sequence length="55" mass="6356">MYDKVINDLKEENTKNNSLNHGLDPELDLRNVNFATGENHYLSENASQDEQYTGR</sequence>
<evidence type="ECO:0000256" key="1">
    <source>
        <dbReference type="SAM" id="MobiDB-lite"/>
    </source>
</evidence>
<keyword evidence="3" id="KW-1185">Reference proteome</keyword>
<dbReference type="Proteomes" id="UP001516662">
    <property type="component" value="Unassembled WGS sequence"/>
</dbReference>
<dbReference type="RefSeq" id="WP_193534923.1">
    <property type="nucleotide sequence ID" value="NZ_JADCLJ010000009.1"/>
</dbReference>
<name>A0ABR9QG38_9BACI</name>
<dbReference type="EMBL" id="JADCLJ010000009">
    <property type="protein sequence ID" value="MBE4907444.1"/>
    <property type="molecule type" value="Genomic_DNA"/>
</dbReference>
<evidence type="ECO:0000313" key="3">
    <source>
        <dbReference type="Proteomes" id="UP001516662"/>
    </source>
</evidence>
<reference evidence="2 3" key="1">
    <citation type="submission" date="2020-10" db="EMBL/GenBank/DDBJ databases">
        <title>Bacillus sp. HD4P25, an endophyte from a halophyte.</title>
        <authorList>
            <person name="Sun J.-Q."/>
        </authorList>
    </citation>
    <scope>NUCLEOTIDE SEQUENCE [LARGE SCALE GENOMIC DNA]</scope>
    <source>
        <strain evidence="2 3">YIM 93174</strain>
    </source>
</reference>
<gene>
    <name evidence="2" type="ORF">IMZ08_05120</name>
</gene>
<feature type="compositionally biased region" description="Basic and acidic residues" evidence="1">
    <location>
        <begin position="1"/>
        <end position="14"/>
    </location>
</feature>
<protein>
    <submittedName>
        <fullName evidence="2">Uncharacterized protein</fullName>
    </submittedName>
</protein>
<accession>A0ABR9QG38</accession>
<organism evidence="2 3">
    <name type="scientific">Litchfieldia luteola</name>
    <dbReference type="NCBI Taxonomy" id="682179"/>
    <lineage>
        <taxon>Bacteria</taxon>
        <taxon>Bacillati</taxon>
        <taxon>Bacillota</taxon>
        <taxon>Bacilli</taxon>
        <taxon>Bacillales</taxon>
        <taxon>Bacillaceae</taxon>
        <taxon>Litchfieldia</taxon>
    </lineage>
</organism>
<feature type="region of interest" description="Disordered" evidence="1">
    <location>
        <begin position="1"/>
        <end position="25"/>
    </location>
</feature>
<comment type="caution">
    <text evidence="2">The sequence shown here is derived from an EMBL/GenBank/DDBJ whole genome shotgun (WGS) entry which is preliminary data.</text>
</comment>
<evidence type="ECO:0000313" key="2">
    <source>
        <dbReference type="EMBL" id="MBE4907444.1"/>
    </source>
</evidence>
<proteinExistence type="predicted"/>